<comment type="function">
    <text evidence="15">A helicase/nuclease that prepares dsDNA breaks (DSB) for recombinational DNA repair. Binds to DSBs and unwinds DNA via a highly rapid and processive ATP-dependent bidirectional helicase activity. Unwinds dsDNA until it encounters a Chi (crossover hotspot instigator) sequence from the 3' direction. Cuts ssDNA a few nucleotides 3' to the Chi site. The properties and activities of the enzyme are changed at Chi. The Chi-altered holoenzyme produces a long 3'-ssDNA overhang and facilitates RecA-binding to the ssDNA for homologous DNA recombination and repair. Holoenzyme degrades any linearized DNA that is unable to undergo homologous recombination. In the holoenzyme this subunit contributes ATPase, 3'-5' helicase, exonuclease activity and loads RecA onto ssDNA.</text>
</comment>
<evidence type="ECO:0000256" key="14">
    <source>
        <dbReference type="ARBA" id="ARBA00048988"/>
    </source>
</evidence>
<dbReference type="PROSITE" id="PS51198">
    <property type="entry name" value="UVRD_HELICASE_ATP_BIND"/>
    <property type="match status" value="1"/>
</dbReference>
<keyword evidence="12 15" id="KW-0413">Isomerase</keyword>
<dbReference type="Pfam" id="PF12705">
    <property type="entry name" value="PDDEXK_1"/>
    <property type="match status" value="1"/>
</dbReference>
<evidence type="ECO:0000259" key="19">
    <source>
        <dbReference type="PROSITE" id="PS51217"/>
    </source>
</evidence>
<keyword evidence="6 15" id="KW-0347">Helicase</keyword>
<dbReference type="InterPro" id="IPR038726">
    <property type="entry name" value="PDDEXK_AddAB-type"/>
</dbReference>
<dbReference type="PROSITE" id="PS51217">
    <property type="entry name" value="UVRD_HELICASE_CTER"/>
    <property type="match status" value="1"/>
</dbReference>
<gene>
    <name evidence="15 20" type="primary">recB</name>
    <name evidence="20" type="ORF">GCM10011519_22840</name>
</gene>
<sequence>MSAAFDVVGPLPRGTTVLEASAGTGKTYAIAALVTRYVAEGVADLDDLLVVTFGRAATRELRARVRAQMMLAERALAGEHEGGTDALLSHLLDASPEERALRRGRLARALTSYDAATIATIHEFCQLVLRSLGVAGDLDPGVTLVEDFTELVREVVDDVYLRRYADRTAAPFDLGTALDLGRAVTADPQAVITPDGLDPDSTPGERVDLAREVAQEFARRKRERGLIGYDDLLSRLRDSLAEPDSAAARRMRERWSVVLVDEFQDTDPVQWQVFDRAFHGHATMVLVGDPKQAIYAFRGGDVPSYLTARDKAGETRTLDTNWRSDAAVVDGLGVLLDGVALGDDEIRVHPVRARHQERRLAGAPDPSAVRVRTVHSEPLGTTRDGYVRIDLLRRHIAADLAADVVALLSSGATVAGEPVEPRDVAILVPTRGGLDVLRAELAARSVPSVVTAASNVLTGPAGWEWLTLLEALDQPQSPRRVRAAALTSLVGVTPEELDAGGDELTDELAERVRRWLDLFRTRGVAGVFEAIRSTGLAERVLATEDGARHLTDLAHVAETLHEVTRRRRLGTNALLAWLHEERDPTSATERSRRLDTDEDAVQILTVHGSKGLQFPFVYLPTSFHGSLGFDAAGMLHHQDGRRCLDVSGAPTAAVRRAARAEELAEELRLTYVALTRAEVQVTIWTAQSKDSDASGISRLLLGRGPGEREVPTSVDVGMSDEAVDARLTAWASAGAVSVSVTPARPSTAVLPGRSEERLDLRSRGFDRDLDTDWRRTSYSGLIRADEKLLVEAGSEPEEGGTDDEGVEAEEAEQPLGLAVPEAPAEPVSPMDALPGGATFGSLVHGVLEHADPQAPDLRSELRSRIEEQLRWWPVPATADDLADGLLPMQHTSMGPLAGGLTLAELPMRDRLCELDFEIPLAGGERPGSHQVLLGGLADLMERELSDDDLLLPYADRLRVPSLGDQVLRGYLSGSIDVVLRVPGERFVVVDYKTNRLGEPERPLTAWDYTQPLMADSMRHSHYPLQALLYSVVLHRYLRWRVASYDPERHLGGVLYLYVRGMCGPQTPVVDGHPCGCFAWQPPASLVTSASDLLAGGGL</sequence>
<evidence type="ECO:0000256" key="11">
    <source>
        <dbReference type="ARBA" id="ARBA00023204"/>
    </source>
</evidence>
<feature type="binding site" evidence="15">
    <location>
        <position position="990"/>
    </location>
    <ligand>
        <name>Mg(2+)</name>
        <dbReference type="ChEBI" id="CHEBI:18420"/>
    </ligand>
</feature>
<evidence type="ECO:0000313" key="21">
    <source>
        <dbReference type="Proteomes" id="UP000649179"/>
    </source>
</evidence>
<evidence type="ECO:0000256" key="13">
    <source>
        <dbReference type="ARBA" id="ARBA00034617"/>
    </source>
</evidence>
<evidence type="ECO:0000256" key="4">
    <source>
        <dbReference type="ARBA" id="ARBA00022763"/>
    </source>
</evidence>
<evidence type="ECO:0000256" key="1">
    <source>
        <dbReference type="ARBA" id="ARBA00022722"/>
    </source>
</evidence>
<proteinExistence type="inferred from homology"/>
<feature type="binding site" evidence="16">
    <location>
        <begin position="20"/>
        <end position="27"/>
    </location>
    <ligand>
        <name>ATP</name>
        <dbReference type="ChEBI" id="CHEBI:30616"/>
    </ligand>
</feature>
<keyword evidence="11 15" id="KW-0234">DNA repair</keyword>
<comment type="subunit">
    <text evidence="15">Heterotrimer of RecB, RecC and RecD. All subunits contribute to DNA-binding. Interacts with RecA.</text>
</comment>
<dbReference type="InterPro" id="IPR004586">
    <property type="entry name" value="RecB"/>
</dbReference>
<dbReference type="GO" id="GO:0043138">
    <property type="term" value="F:3'-5' DNA helicase activity"/>
    <property type="evidence" value="ECO:0007669"/>
    <property type="project" value="UniProtKB-UniRule"/>
</dbReference>
<feature type="compositionally biased region" description="Acidic residues" evidence="17">
    <location>
        <begin position="794"/>
        <end position="812"/>
    </location>
</feature>
<dbReference type="InterPro" id="IPR014017">
    <property type="entry name" value="DNA_helicase_UvrD-like_C"/>
</dbReference>
<dbReference type="GO" id="GO:0005524">
    <property type="term" value="F:ATP binding"/>
    <property type="evidence" value="ECO:0007669"/>
    <property type="project" value="UniProtKB-UniRule"/>
</dbReference>
<evidence type="ECO:0000313" key="20">
    <source>
        <dbReference type="EMBL" id="GGF48286.1"/>
    </source>
</evidence>
<dbReference type="CDD" id="cd22352">
    <property type="entry name" value="RecB_C-like"/>
    <property type="match status" value="1"/>
</dbReference>
<accession>A0A917BKZ8</accession>
<feature type="region of interest" description="DNA-binding and helicase activity, interacts with RecC" evidence="15">
    <location>
        <begin position="1"/>
        <end position="759"/>
    </location>
</feature>
<feature type="binding site" evidence="15">
    <location>
        <position position="844"/>
    </location>
    <ligand>
        <name>Mg(2+)</name>
        <dbReference type="ChEBI" id="CHEBI:18420"/>
    </ligand>
</feature>
<evidence type="ECO:0000256" key="8">
    <source>
        <dbReference type="ARBA" id="ARBA00022840"/>
    </source>
</evidence>
<organism evidence="20 21">
    <name type="scientific">Marmoricola endophyticus</name>
    <dbReference type="NCBI Taxonomy" id="2040280"/>
    <lineage>
        <taxon>Bacteria</taxon>
        <taxon>Bacillati</taxon>
        <taxon>Actinomycetota</taxon>
        <taxon>Actinomycetes</taxon>
        <taxon>Propionibacteriales</taxon>
        <taxon>Nocardioidaceae</taxon>
        <taxon>Marmoricola</taxon>
    </lineage>
</organism>
<comment type="catalytic activity">
    <reaction evidence="14 15">
        <text>ATP + H2O = ADP + phosphate + H(+)</text>
        <dbReference type="Rhea" id="RHEA:13065"/>
        <dbReference type="ChEBI" id="CHEBI:15377"/>
        <dbReference type="ChEBI" id="CHEBI:15378"/>
        <dbReference type="ChEBI" id="CHEBI:30616"/>
        <dbReference type="ChEBI" id="CHEBI:43474"/>
        <dbReference type="ChEBI" id="CHEBI:456216"/>
        <dbReference type="EC" id="5.6.2.4"/>
    </reaction>
</comment>
<evidence type="ECO:0000256" key="16">
    <source>
        <dbReference type="PROSITE-ProRule" id="PRU00560"/>
    </source>
</evidence>
<dbReference type="GO" id="GO:0008854">
    <property type="term" value="F:exodeoxyribonuclease V activity"/>
    <property type="evidence" value="ECO:0007669"/>
    <property type="project" value="UniProtKB-EC"/>
</dbReference>
<comment type="catalytic activity">
    <reaction evidence="13 15">
        <text>Couples ATP hydrolysis with the unwinding of duplex DNA by translocating in the 3'-5' direction.</text>
        <dbReference type="EC" id="5.6.2.4"/>
    </reaction>
</comment>
<dbReference type="RefSeq" id="WP_188779876.1">
    <property type="nucleotide sequence ID" value="NZ_BMKQ01000001.1"/>
</dbReference>
<feature type="active site" description="For nuclease activity" evidence="15">
    <location>
        <position position="990"/>
    </location>
</feature>
<reference evidence="20" key="2">
    <citation type="submission" date="2020-09" db="EMBL/GenBank/DDBJ databases">
        <authorList>
            <person name="Sun Q."/>
            <person name="Zhou Y."/>
        </authorList>
    </citation>
    <scope>NUCLEOTIDE SEQUENCE</scope>
    <source>
        <strain evidence="20">CGMCC 1.16067</strain>
    </source>
</reference>
<dbReference type="EC" id="5.6.2.4" evidence="15"/>
<dbReference type="HAMAP" id="MF_01485">
    <property type="entry name" value="RecB"/>
    <property type="match status" value="1"/>
</dbReference>
<dbReference type="InterPro" id="IPR011604">
    <property type="entry name" value="PDDEXK-like_dom_sf"/>
</dbReference>
<keyword evidence="8 15" id="KW-0067">ATP-binding</keyword>
<comment type="domain">
    <text evidence="15">The N-terminal DNA-binding domain is a ssDNA-dependent ATPase and has ATP-dependent 3'-5' helicase function. This domain interacts with RecC.</text>
</comment>
<dbReference type="PANTHER" id="PTHR11070">
    <property type="entry name" value="UVRD / RECB / PCRA DNA HELICASE FAMILY MEMBER"/>
    <property type="match status" value="1"/>
</dbReference>
<comment type="catalytic activity">
    <reaction evidence="15">
        <text>Exonucleolytic cleavage (in the presence of ATP) in either 5'- to 3'- or 3'- to 5'-direction to yield 5'-phosphooligonucleotides.</text>
        <dbReference type="EC" id="3.1.11.5"/>
    </reaction>
</comment>
<dbReference type="Pfam" id="PF00580">
    <property type="entry name" value="UvrD-helicase"/>
    <property type="match status" value="1"/>
</dbReference>
<keyword evidence="3 15" id="KW-0547">Nucleotide-binding</keyword>
<feature type="binding site" evidence="15">
    <location>
        <position position="976"/>
    </location>
    <ligand>
        <name>Mg(2+)</name>
        <dbReference type="ChEBI" id="CHEBI:18420"/>
    </ligand>
</feature>
<comment type="similarity">
    <text evidence="15">Belongs to the helicase family. UvrD subfamily.</text>
</comment>
<name>A0A917BKZ8_9ACTN</name>
<evidence type="ECO:0000256" key="3">
    <source>
        <dbReference type="ARBA" id="ARBA00022741"/>
    </source>
</evidence>
<dbReference type="SUPFAM" id="SSF52540">
    <property type="entry name" value="P-loop containing nucleoside triphosphate hydrolases"/>
    <property type="match status" value="1"/>
</dbReference>
<dbReference type="EMBL" id="BMKQ01000001">
    <property type="protein sequence ID" value="GGF48286.1"/>
    <property type="molecule type" value="Genomic_DNA"/>
</dbReference>
<dbReference type="InterPro" id="IPR000212">
    <property type="entry name" value="DNA_helicase_UvrD/REP"/>
</dbReference>
<dbReference type="GO" id="GO:0000287">
    <property type="term" value="F:magnesium ion binding"/>
    <property type="evidence" value="ECO:0007669"/>
    <property type="project" value="UniProtKB-UniRule"/>
</dbReference>
<dbReference type="SUPFAM" id="SSF52980">
    <property type="entry name" value="Restriction endonuclease-like"/>
    <property type="match status" value="1"/>
</dbReference>
<comment type="cofactor">
    <cofactor evidence="15">
        <name>Mg(2+)</name>
        <dbReference type="ChEBI" id="CHEBI:18420"/>
    </cofactor>
    <text evidence="15">Binds 1 Mg(2+) ion per subunit.</text>
</comment>
<dbReference type="Proteomes" id="UP000649179">
    <property type="component" value="Unassembled WGS sequence"/>
</dbReference>
<feature type="region of interest" description="Disordered" evidence="17">
    <location>
        <begin position="791"/>
        <end position="813"/>
    </location>
</feature>
<dbReference type="GO" id="GO:0005829">
    <property type="term" value="C:cytosol"/>
    <property type="evidence" value="ECO:0007669"/>
    <property type="project" value="TreeGrafter"/>
</dbReference>
<dbReference type="EC" id="3.1.11.5" evidence="15"/>
<feature type="domain" description="UvrD-like helicase C-terminal" evidence="19">
    <location>
        <begin position="358"/>
        <end position="611"/>
    </location>
</feature>
<dbReference type="GO" id="GO:0009338">
    <property type="term" value="C:exodeoxyribonuclease V complex"/>
    <property type="evidence" value="ECO:0007669"/>
    <property type="project" value="TreeGrafter"/>
</dbReference>
<evidence type="ECO:0000256" key="9">
    <source>
        <dbReference type="ARBA" id="ARBA00022842"/>
    </source>
</evidence>
<dbReference type="AlphaFoldDB" id="A0A917BKZ8"/>
<evidence type="ECO:0000256" key="15">
    <source>
        <dbReference type="HAMAP-Rule" id="MF_01485"/>
    </source>
</evidence>
<keyword evidence="21" id="KW-1185">Reference proteome</keyword>
<comment type="domain">
    <text evidence="15">The C-terminal domain has nuclease activity and interacts with RecD. It interacts with RecA, facilitating its loading onto ssDNA.</text>
</comment>
<keyword evidence="1 15" id="KW-0540">Nuclease</keyword>
<dbReference type="GO" id="GO:0003677">
    <property type="term" value="F:DNA binding"/>
    <property type="evidence" value="ECO:0007669"/>
    <property type="project" value="UniProtKB-UniRule"/>
</dbReference>
<reference evidence="20" key="1">
    <citation type="journal article" date="2014" name="Int. J. Syst. Evol. Microbiol.">
        <title>Complete genome sequence of Corynebacterium casei LMG S-19264T (=DSM 44701T), isolated from a smear-ripened cheese.</title>
        <authorList>
            <consortium name="US DOE Joint Genome Institute (JGI-PGF)"/>
            <person name="Walter F."/>
            <person name="Albersmeier A."/>
            <person name="Kalinowski J."/>
            <person name="Ruckert C."/>
        </authorList>
    </citation>
    <scope>NUCLEOTIDE SEQUENCE</scope>
    <source>
        <strain evidence="20">CGMCC 1.16067</strain>
    </source>
</reference>
<keyword evidence="9 15" id="KW-0460">Magnesium</keyword>
<evidence type="ECO:0000256" key="7">
    <source>
        <dbReference type="ARBA" id="ARBA00022839"/>
    </source>
</evidence>
<keyword evidence="4 15" id="KW-0227">DNA damage</keyword>
<dbReference type="Gene3D" id="3.40.50.300">
    <property type="entry name" value="P-loop containing nucleotide triphosphate hydrolases"/>
    <property type="match status" value="3"/>
</dbReference>
<evidence type="ECO:0000259" key="18">
    <source>
        <dbReference type="PROSITE" id="PS51198"/>
    </source>
</evidence>
<comment type="miscellaneous">
    <text evidence="15">In the RecBCD complex, RecB has a slow 3'-5' helicase, an exonuclease activity and loads RecA onto ssDNA, RecD has a fast 5'-3' helicase activity, while RecC stimulates the ATPase and processivity of the RecB helicase and contributes to recognition of the Chi site.</text>
</comment>
<evidence type="ECO:0000256" key="17">
    <source>
        <dbReference type="SAM" id="MobiDB-lite"/>
    </source>
</evidence>
<evidence type="ECO:0000256" key="5">
    <source>
        <dbReference type="ARBA" id="ARBA00022801"/>
    </source>
</evidence>
<evidence type="ECO:0000256" key="10">
    <source>
        <dbReference type="ARBA" id="ARBA00023125"/>
    </source>
</evidence>
<dbReference type="InterPro" id="IPR014016">
    <property type="entry name" value="UvrD-like_ATP-bd"/>
</dbReference>
<feature type="domain" description="UvrD-like helicase ATP-binding" evidence="18">
    <location>
        <begin position="1"/>
        <end position="325"/>
    </location>
</feature>
<dbReference type="PANTHER" id="PTHR11070:SF23">
    <property type="entry name" value="RECBCD ENZYME SUBUNIT RECB"/>
    <property type="match status" value="1"/>
</dbReference>
<dbReference type="Pfam" id="PF13361">
    <property type="entry name" value="UvrD_C"/>
    <property type="match status" value="1"/>
</dbReference>
<keyword evidence="5 15" id="KW-0378">Hydrolase</keyword>
<keyword evidence="2 15" id="KW-0479">Metal-binding</keyword>
<protein>
    <recommendedName>
        <fullName evidence="15">RecBCD enzyme subunit RecB</fullName>
        <ecNumber evidence="15">3.1.11.5</ecNumber>
        <ecNumber evidence="15">5.6.2.4</ecNumber>
    </recommendedName>
    <alternativeName>
        <fullName evidence="15">DNA 3'-5' helicase subunit RecB</fullName>
    </alternativeName>
    <alternativeName>
        <fullName evidence="15">Exonuclease V subunit RecB</fullName>
        <shortName evidence="15">ExoV subunit RecB</shortName>
    </alternativeName>
    <alternativeName>
        <fullName evidence="15">Helicase/nuclease RecBCD subunit RecB</fullName>
    </alternativeName>
</protein>
<keyword evidence="7 15" id="KW-0269">Exonuclease</keyword>
<dbReference type="Gene3D" id="3.90.320.10">
    <property type="match status" value="1"/>
</dbReference>
<dbReference type="InterPro" id="IPR027417">
    <property type="entry name" value="P-loop_NTPase"/>
</dbReference>
<evidence type="ECO:0000256" key="12">
    <source>
        <dbReference type="ARBA" id="ARBA00023235"/>
    </source>
</evidence>
<comment type="caution">
    <text evidence="20">The sequence shown here is derived from an EMBL/GenBank/DDBJ whole genome shotgun (WGS) entry which is preliminary data.</text>
</comment>
<feature type="region of interest" description="Nuclease activity, interacts with RecD and RecA" evidence="15">
    <location>
        <begin position="772"/>
        <end position="1098"/>
    </location>
</feature>
<evidence type="ECO:0000256" key="2">
    <source>
        <dbReference type="ARBA" id="ARBA00022723"/>
    </source>
</evidence>
<keyword evidence="10 15" id="KW-0238">DNA-binding</keyword>
<dbReference type="Gene3D" id="1.10.486.10">
    <property type="entry name" value="PCRA, domain 4"/>
    <property type="match status" value="1"/>
</dbReference>
<evidence type="ECO:0000256" key="6">
    <source>
        <dbReference type="ARBA" id="ARBA00022806"/>
    </source>
</evidence>
<dbReference type="InterPro" id="IPR011335">
    <property type="entry name" value="Restrct_endonuc-II-like"/>
</dbReference>
<dbReference type="GO" id="GO:0000724">
    <property type="term" value="P:double-strand break repair via homologous recombination"/>
    <property type="evidence" value="ECO:0007669"/>
    <property type="project" value="UniProtKB-UniRule"/>
</dbReference>